<gene>
    <name evidence="1" type="ORF">GCM10022414_18200</name>
</gene>
<dbReference type="EMBL" id="BAABDM010000002">
    <property type="protein sequence ID" value="GAA4094510.1"/>
    <property type="molecule type" value="Genomic_DNA"/>
</dbReference>
<comment type="caution">
    <text evidence="1">The sequence shown here is derived from an EMBL/GenBank/DDBJ whole genome shotgun (WGS) entry which is preliminary data.</text>
</comment>
<accession>A0ABP7WRI2</accession>
<sequence>MQTIDTFHDFSASRDAIWSLLADFGNIQRWWPPSLAVDIDHVEIEGNGVGMIRHIYNVGFPSAVSEQLLSIDPSSYSFSLAIVNDRPAGVVKYIASGKLSIVDGGKCRLSYRGEFETEPGREQEARDFFNAAYAMMFTGLAKATS</sequence>
<dbReference type="Pfam" id="PF10604">
    <property type="entry name" value="Polyketide_cyc2"/>
    <property type="match status" value="1"/>
</dbReference>
<dbReference type="PANTHER" id="PTHR33789:SF5">
    <property type="entry name" value="BET V I_MAJOR LATEX PROTEIN DOMAIN-CONTAINING PROTEIN"/>
    <property type="match status" value="1"/>
</dbReference>
<dbReference type="InterPro" id="IPR053249">
    <property type="entry name" value="LFS"/>
</dbReference>
<protein>
    <recommendedName>
        <fullName evidence="3">SRPBCC family protein</fullName>
    </recommendedName>
</protein>
<dbReference type="RefSeq" id="WP_344934918.1">
    <property type="nucleotide sequence ID" value="NZ_BAABDM010000002.1"/>
</dbReference>
<dbReference type="InterPro" id="IPR023393">
    <property type="entry name" value="START-like_dom_sf"/>
</dbReference>
<dbReference type="SUPFAM" id="SSF55961">
    <property type="entry name" value="Bet v1-like"/>
    <property type="match status" value="1"/>
</dbReference>
<evidence type="ECO:0000313" key="2">
    <source>
        <dbReference type="Proteomes" id="UP001500392"/>
    </source>
</evidence>
<name>A0ABP7WRI2_9GAMM</name>
<reference evidence="2" key="1">
    <citation type="journal article" date="2019" name="Int. J. Syst. Evol. Microbiol.">
        <title>The Global Catalogue of Microorganisms (GCM) 10K type strain sequencing project: providing services to taxonomists for standard genome sequencing and annotation.</title>
        <authorList>
            <consortium name="The Broad Institute Genomics Platform"/>
            <consortium name="The Broad Institute Genome Sequencing Center for Infectious Disease"/>
            <person name="Wu L."/>
            <person name="Ma J."/>
        </authorList>
    </citation>
    <scope>NUCLEOTIDE SEQUENCE [LARGE SCALE GENOMIC DNA]</scope>
    <source>
        <strain evidence="2">JCM 17304</strain>
    </source>
</reference>
<dbReference type="Proteomes" id="UP001500392">
    <property type="component" value="Unassembled WGS sequence"/>
</dbReference>
<dbReference type="InterPro" id="IPR019587">
    <property type="entry name" value="Polyketide_cyclase/dehydratase"/>
</dbReference>
<evidence type="ECO:0000313" key="1">
    <source>
        <dbReference type="EMBL" id="GAA4094510.1"/>
    </source>
</evidence>
<dbReference type="CDD" id="cd07821">
    <property type="entry name" value="PYR_PYL_RCAR_like"/>
    <property type="match status" value="1"/>
</dbReference>
<proteinExistence type="predicted"/>
<dbReference type="PANTHER" id="PTHR33789">
    <property type="entry name" value="LACHRYMATORY-FACTOR SYNTHASE"/>
    <property type="match status" value="1"/>
</dbReference>
<evidence type="ECO:0008006" key="3">
    <source>
        <dbReference type="Google" id="ProtNLM"/>
    </source>
</evidence>
<organism evidence="1 2">
    <name type="scientific">Zhongshania borealis</name>
    <dbReference type="NCBI Taxonomy" id="889488"/>
    <lineage>
        <taxon>Bacteria</taxon>
        <taxon>Pseudomonadati</taxon>
        <taxon>Pseudomonadota</taxon>
        <taxon>Gammaproteobacteria</taxon>
        <taxon>Cellvibrionales</taxon>
        <taxon>Spongiibacteraceae</taxon>
        <taxon>Zhongshania</taxon>
    </lineage>
</organism>
<dbReference type="Gene3D" id="3.30.530.20">
    <property type="match status" value="1"/>
</dbReference>
<keyword evidence="2" id="KW-1185">Reference proteome</keyword>